<dbReference type="AlphaFoldDB" id="A0A142CVI3"/>
<keyword evidence="1" id="KW-1133">Transmembrane helix</keyword>
<feature type="transmembrane region" description="Helical" evidence="1">
    <location>
        <begin position="127"/>
        <end position="147"/>
    </location>
</feature>
<dbReference type="STRING" id="53952.A0127_06165"/>
<dbReference type="Proteomes" id="UP000073604">
    <property type="component" value="Chromosome"/>
</dbReference>
<sequence>MGEVIQAFKKSRVLSLGLLMLILALVLSAVASFVVEDKVYSQSGELGPGEYTLGNESFESKYLYPNRTLVLTSNNATLLVSSGENHSYNLTGQLVLYPNERPDVVVYNGSVSYTYRVKALDYPYSDLSIPALILAVVGSVFLWVGYAKALRDVREGRKDEKS</sequence>
<keyword evidence="3" id="KW-1185">Reference proteome</keyword>
<dbReference type="OrthoDB" id="98599at2157"/>
<evidence type="ECO:0000313" key="3">
    <source>
        <dbReference type="Proteomes" id="UP000073604"/>
    </source>
</evidence>
<gene>
    <name evidence="2" type="ORF">A0127_06165</name>
</gene>
<keyword evidence="1" id="KW-0812">Transmembrane</keyword>
<keyword evidence="1" id="KW-0472">Membrane</keyword>
<protein>
    <submittedName>
        <fullName evidence="2">Uncharacterized protein</fullName>
    </submittedName>
</protein>
<dbReference type="GeneID" id="27140115"/>
<dbReference type="EMBL" id="CP014750">
    <property type="protein sequence ID" value="AMQ18785.1"/>
    <property type="molecule type" value="Genomic_DNA"/>
</dbReference>
<accession>A0A142CVI3</accession>
<feature type="transmembrane region" description="Helical" evidence="1">
    <location>
        <begin position="12"/>
        <end position="35"/>
    </location>
</feature>
<evidence type="ECO:0000313" key="2">
    <source>
        <dbReference type="EMBL" id="AMQ18785.1"/>
    </source>
</evidence>
<proteinExistence type="predicted"/>
<name>A0A142CVI3_9EURY</name>
<reference evidence="3" key="1">
    <citation type="submission" date="2016-03" db="EMBL/GenBank/DDBJ databases">
        <authorList>
            <person name="Oger P.M."/>
        </authorList>
    </citation>
    <scope>NUCLEOTIDE SEQUENCE [LARGE SCALE GENOMIC DNA]</scope>
    <source>
        <strain evidence="3">OG-1</strain>
    </source>
</reference>
<dbReference type="KEGG" id="tpep:A0127_06165"/>
<evidence type="ECO:0000256" key="1">
    <source>
        <dbReference type="SAM" id="Phobius"/>
    </source>
</evidence>
<dbReference type="RefSeq" id="WP_062389324.1">
    <property type="nucleotide sequence ID" value="NZ_CP014750.1"/>
</dbReference>
<organism evidence="2 3">
    <name type="scientific">Thermococcus peptonophilus</name>
    <dbReference type="NCBI Taxonomy" id="53952"/>
    <lineage>
        <taxon>Archaea</taxon>
        <taxon>Methanobacteriati</taxon>
        <taxon>Methanobacteriota</taxon>
        <taxon>Thermococci</taxon>
        <taxon>Thermococcales</taxon>
        <taxon>Thermococcaceae</taxon>
        <taxon>Thermococcus</taxon>
    </lineage>
</organism>